<reference evidence="3" key="1">
    <citation type="submission" date="2017-09" db="EMBL/GenBank/DDBJ databases">
        <title>Depth-based differentiation of microbial function through sediment-hosted aquifers and enrichment of novel symbionts in the deep terrestrial subsurface.</title>
        <authorList>
            <person name="Probst A.J."/>
            <person name="Ladd B."/>
            <person name="Jarett J.K."/>
            <person name="Geller-Mcgrath D.E."/>
            <person name="Sieber C.M.K."/>
            <person name="Emerson J.B."/>
            <person name="Anantharaman K."/>
            <person name="Thomas B.C."/>
            <person name="Malmstrom R."/>
            <person name="Stieglmeier M."/>
            <person name="Klingl A."/>
            <person name="Woyke T."/>
            <person name="Ryan C.M."/>
            <person name="Banfield J.F."/>
        </authorList>
    </citation>
    <scope>NUCLEOTIDE SEQUENCE [LARGE SCALE GENOMIC DNA]</scope>
</reference>
<dbReference type="SUPFAM" id="SSF56300">
    <property type="entry name" value="Metallo-dependent phosphatases"/>
    <property type="match status" value="1"/>
</dbReference>
<dbReference type="PANTHER" id="PTHR36303">
    <property type="entry name" value="2',3'-CYCLIC-NUCLEOTIDE 2'-PHOSPHODIESTERASE"/>
    <property type="match status" value="1"/>
</dbReference>
<dbReference type="InterPro" id="IPR005235">
    <property type="entry name" value="YmdB-like"/>
</dbReference>
<dbReference type="PIRSF" id="PIRSF004789">
    <property type="entry name" value="DR1281"/>
    <property type="match status" value="1"/>
</dbReference>
<proteinExistence type="predicted"/>
<comment type="caution">
    <text evidence="2">The sequence shown here is derived from an EMBL/GenBank/DDBJ whole genome shotgun (WGS) entry which is preliminary data.</text>
</comment>
<dbReference type="AlphaFoldDB" id="A0A2M7APA9"/>
<accession>A0A2M7APA9</accession>
<sequence>MKILFLGEIIGRTGRQIVKKVLPEIKKKYKVDLCLANGETITHGKGVSREKVEEIVTCGVDFLTSGNHVFRYSNFLEDLDDPALPILRPANYVSSLPGRGCEILDLGRKGRVLLINLQGRVFMPHQIESPFEAADRILTQNSQEKLAAAIVDFHAEATSEKQSLGYFLDGKVSAVFGTHTHVATADQRILPQKTAYVSDIGMIGSLNSILGGEITTIVSQQQKGMLGDFEVASDPPFLFNSVLIEINKGKAETIERIDRIVKSL</sequence>
<evidence type="ECO:0000313" key="2">
    <source>
        <dbReference type="EMBL" id="PIU69212.1"/>
    </source>
</evidence>
<dbReference type="PANTHER" id="PTHR36303:SF1">
    <property type="entry name" value="2',3'-CYCLIC-NUCLEOTIDE 2'-PHOSPHODIESTERASE"/>
    <property type="match status" value="1"/>
</dbReference>
<organism evidence="2 3">
    <name type="scientific">candidate division WWE3 bacterium CG06_land_8_20_14_3_00_42_16</name>
    <dbReference type="NCBI Taxonomy" id="1975083"/>
    <lineage>
        <taxon>Bacteria</taxon>
        <taxon>Katanobacteria</taxon>
    </lineage>
</organism>
<dbReference type="GO" id="GO:0004113">
    <property type="term" value="F:2',3'-cyclic-nucleotide 3'-phosphodiesterase activity"/>
    <property type="evidence" value="ECO:0007669"/>
    <property type="project" value="TreeGrafter"/>
</dbReference>
<dbReference type="Proteomes" id="UP000229916">
    <property type="component" value="Unassembled WGS sequence"/>
</dbReference>
<dbReference type="InterPro" id="IPR029052">
    <property type="entry name" value="Metallo-depent_PP-like"/>
</dbReference>
<dbReference type="EMBL" id="PEWD01000018">
    <property type="protein sequence ID" value="PIU69212.1"/>
    <property type="molecule type" value="Genomic_DNA"/>
</dbReference>
<protein>
    <submittedName>
        <fullName evidence="2">Metallophosphoesterase</fullName>
    </submittedName>
</protein>
<gene>
    <name evidence="2" type="ORF">COS81_00910</name>
</gene>
<name>A0A2M7APA9_UNCKA</name>
<dbReference type="Pfam" id="PF13277">
    <property type="entry name" value="YmdB"/>
    <property type="match status" value="1"/>
</dbReference>
<evidence type="ECO:0000256" key="1">
    <source>
        <dbReference type="PIRSR" id="PIRSR004789-50"/>
    </source>
</evidence>
<dbReference type="Gene3D" id="3.60.21.10">
    <property type="match status" value="1"/>
</dbReference>
<evidence type="ECO:0000313" key="3">
    <source>
        <dbReference type="Proteomes" id="UP000229916"/>
    </source>
</evidence>
<feature type="active site" description="Proton donor" evidence="1">
    <location>
        <position position="68"/>
    </location>
</feature>